<feature type="domain" description="NusB/RsmB/TIM44" evidence="2">
    <location>
        <begin position="28"/>
        <end position="110"/>
    </location>
</feature>
<keyword evidence="1" id="KW-0694">RNA-binding</keyword>
<dbReference type="AlphaFoldDB" id="A0A317JMM3"/>
<evidence type="ECO:0000313" key="3">
    <source>
        <dbReference type="EMBL" id="PWU22899.1"/>
    </source>
</evidence>
<dbReference type="GO" id="GO:0006355">
    <property type="term" value="P:regulation of DNA-templated transcription"/>
    <property type="evidence" value="ECO:0007669"/>
    <property type="project" value="InterPro"/>
</dbReference>
<sequence>MKTAHDPRHQQRIAIVQQLFAYSFHEDITPLIEPIVPHLPEIDARIAAVATQRPLDQMNKLDLAILREAVFELVYKNQERNIMLDEAIEIARLLGSETSAKFMNAVLSKIV</sequence>
<dbReference type="InterPro" id="IPR035926">
    <property type="entry name" value="NusB-like_sf"/>
</dbReference>
<dbReference type="GO" id="GO:0003723">
    <property type="term" value="F:RNA binding"/>
    <property type="evidence" value="ECO:0007669"/>
    <property type="project" value="UniProtKB-KW"/>
</dbReference>
<dbReference type="SUPFAM" id="SSF48013">
    <property type="entry name" value="NusB-like"/>
    <property type="match status" value="1"/>
</dbReference>
<dbReference type="EMBL" id="PSRQ01000053">
    <property type="protein sequence ID" value="PWU22899.1"/>
    <property type="molecule type" value="Genomic_DNA"/>
</dbReference>
<accession>A0A317JMM3</accession>
<comment type="caution">
    <text evidence="3">The sequence shown here is derived from an EMBL/GenBank/DDBJ whole genome shotgun (WGS) entry which is preliminary data.</text>
</comment>
<dbReference type="InterPro" id="IPR006027">
    <property type="entry name" value="NusB_RsmB_TIM44"/>
</dbReference>
<evidence type="ECO:0000313" key="4">
    <source>
        <dbReference type="Proteomes" id="UP000246104"/>
    </source>
</evidence>
<gene>
    <name evidence="3" type="ORF">C5B42_04925</name>
</gene>
<evidence type="ECO:0000259" key="2">
    <source>
        <dbReference type="Pfam" id="PF01029"/>
    </source>
</evidence>
<dbReference type="Pfam" id="PF01029">
    <property type="entry name" value="NusB"/>
    <property type="match status" value="1"/>
</dbReference>
<reference evidence="3 4" key="1">
    <citation type="submission" date="2018-02" db="EMBL/GenBank/DDBJ databases">
        <title>Genomic Reconstructions from Amazon Rainforest and Pasture Soil Reveal Novel Insights into the Physiology of Candidate Phyla in Tropical Sites.</title>
        <authorList>
            <person name="Kroeger M.E."/>
            <person name="Delmont T."/>
            <person name="Eren A.M."/>
            <person name="Guo J."/>
            <person name="Meyer K.M."/>
            <person name="Khan K."/>
            <person name="Rodrigues J.L.M."/>
            <person name="Bohannan B.J.M."/>
            <person name="Tringe S."/>
            <person name="Borges C.D."/>
            <person name="Tiedje J."/>
            <person name="Tsai S.M."/>
            <person name="Nusslein K."/>
        </authorList>
    </citation>
    <scope>NUCLEOTIDE SEQUENCE [LARGE SCALE GENOMIC DNA]</scope>
    <source>
        <strain evidence="3">Amazon FNV 2010 28 9</strain>
    </source>
</reference>
<name>A0A317JMM3_9BACT</name>
<protein>
    <recommendedName>
        <fullName evidence="2">NusB/RsmB/TIM44 domain-containing protein</fullName>
    </recommendedName>
</protein>
<dbReference type="Proteomes" id="UP000246104">
    <property type="component" value="Unassembled WGS sequence"/>
</dbReference>
<dbReference type="Gene3D" id="1.10.940.10">
    <property type="entry name" value="NusB-like"/>
    <property type="match status" value="1"/>
</dbReference>
<evidence type="ECO:0000256" key="1">
    <source>
        <dbReference type="ARBA" id="ARBA00022884"/>
    </source>
</evidence>
<organism evidence="3 4">
    <name type="scientific">Candidatus Cerribacteria bacterium 'Amazon FNV 2010 28 9'</name>
    <dbReference type="NCBI Taxonomy" id="2081795"/>
    <lineage>
        <taxon>Bacteria</taxon>
        <taxon>Candidatus Cerribacteria</taxon>
    </lineage>
</organism>
<proteinExistence type="predicted"/>